<evidence type="ECO:0000256" key="1">
    <source>
        <dbReference type="ARBA" id="ARBA00023002"/>
    </source>
</evidence>
<proteinExistence type="predicted"/>
<dbReference type="RefSeq" id="WP_112748937.1">
    <property type="nucleotide sequence ID" value="NZ_QMFY01000013.1"/>
</dbReference>
<protein>
    <submittedName>
        <fullName evidence="4">Saccharopine dehydrogenase</fullName>
    </submittedName>
</protein>
<dbReference type="EMBL" id="QMFY01000013">
    <property type="protein sequence ID" value="RAV99125.1"/>
    <property type="molecule type" value="Genomic_DNA"/>
</dbReference>
<name>A0A364XYR2_9BACT</name>
<dbReference type="OrthoDB" id="973788at2"/>
<accession>A0A364XYR2</accession>
<dbReference type="InterPro" id="IPR051168">
    <property type="entry name" value="AASS"/>
</dbReference>
<dbReference type="Gene3D" id="1.10.1870.10">
    <property type="entry name" value="Domain 3, Saccharopine reductase"/>
    <property type="match status" value="1"/>
</dbReference>
<evidence type="ECO:0000259" key="2">
    <source>
        <dbReference type="Pfam" id="PF03435"/>
    </source>
</evidence>
<dbReference type="GO" id="GO:0004753">
    <property type="term" value="F:saccharopine dehydrogenase activity"/>
    <property type="evidence" value="ECO:0007669"/>
    <property type="project" value="TreeGrafter"/>
</dbReference>
<sequence length="442" mass="49020">MNTILVLGAGRSSSSLIHYLLDEAARRNWKVIVGDTAIAAAQQRIQNHTHGVAIAFDINNQADAASIIANADVVISLLPATLHPLVAAICLASNKHLLTASYVSDEMLAYHEEAKQKGLLFLNECGLDPGIDHMSAIQVIDKIRNSGGKLISFESFTGGLIAPETDRENPWRYKFTWNPRNVVMAGQSTAKYLQHGQFKYIPYQQLFQRTTPVQVSGYGDYEGYANRDSLKYINTYQLNGIETMLRGTLRNKGYCAAWNILVQLGCCDDSYAMENVSEMTHADFMASFTDGVSENVASWLAHRFSVTSNGPELERLNWSGLFSTEPVGLDHGTPAQILEHILNKKWKLNPDDKDLIVMWHRFVYKVGDQVKEIQASLVAKGDDAVFTAMAKTVGLPLGIAATLLLEGKIKSRGVVIPVDKEIYDPVLERLKAFDIVLEEKEM</sequence>
<evidence type="ECO:0000313" key="4">
    <source>
        <dbReference type="EMBL" id="RAV99125.1"/>
    </source>
</evidence>
<keyword evidence="5" id="KW-1185">Reference proteome</keyword>
<dbReference type="AlphaFoldDB" id="A0A364XYR2"/>
<dbReference type="PANTHER" id="PTHR11133:SF23">
    <property type="entry name" value="SACCHAROPINE DEHYDROGENASE [NAD(+), L-LYSINE-FORMING]"/>
    <property type="match status" value="1"/>
</dbReference>
<dbReference type="InterPro" id="IPR005097">
    <property type="entry name" value="Sacchrp_dh_NADP-bd"/>
</dbReference>
<dbReference type="SUPFAM" id="SSF55347">
    <property type="entry name" value="Glyceraldehyde-3-phosphate dehydrogenase-like, C-terminal domain"/>
    <property type="match status" value="1"/>
</dbReference>
<organism evidence="4 5">
    <name type="scientific">Pseudochryseolinea flava</name>
    <dbReference type="NCBI Taxonomy" id="2059302"/>
    <lineage>
        <taxon>Bacteria</taxon>
        <taxon>Pseudomonadati</taxon>
        <taxon>Bacteroidota</taxon>
        <taxon>Cytophagia</taxon>
        <taxon>Cytophagales</taxon>
        <taxon>Fulvivirgaceae</taxon>
        <taxon>Pseudochryseolinea</taxon>
    </lineage>
</organism>
<dbReference type="GO" id="GO:0019878">
    <property type="term" value="P:lysine biosynthetic process via aminoadipic acid"/>
    <property type="evidence" value="ECO:0007669"/>
    <property type="project" value="TreeGrafter"/>
</dbReference>
<comment type="caution">
    <text evidence="4">The sequence shown here is derived from an EMBL/GenBank/DDBJ whole genome shotgun (WGS) entry which is preliminary data.</text>
</comment>
<gene>
    <name evidence="4" type="ORF">DQQ10_21260</name>
</gene>
<dbReference type="Gene3D" id="3.40.50.720">
    <property type="entry name" value="NAD(P)-binding Rossmann-like Domain"/>
    <property type="match status" value="1"/>
</dbReference>
<feature type="domain" description="Saccharopine dehydrogenase-like C-terminal" evidence="3">
    <location>
        <begin position="126"/>
        <end position="432"/>
    </location>
</feature>
<feature type="domain" description="Saccharopine dehydrogenase NADP binding" evidence="2">
    <location>
        <begin position="4"/>
        <end position="120"/>
    </location>
</feature>
<dbReference type="Gene3D" id="3.30.360.10">
    <property type="entry name" value="Dihydrodipicolinate Reductase, domain 2"/>
    <property type="match status" value="1"/>
</dbReference>
<dbReference type="Pfam" id="PF16653">
    <property type="entry name" value="Sacchrp_dh_C"/>
    <property type="match status" value="1"/>
</dbReference>
<dbReference type="GO" id="GO:0005737">
    <property type="term" value="C:cytoplasm"/>
    <property type="evidence" value="ECO:0007669"/>
    <property type="project" value="TreeGrafter"/>
</dbReference>
<evidence type="ECO:0000313" key="5">
    <source>
        <dbReference type="Proteomes" id="UP000251889"/>
    </source>
</evidence>
<dbReference type="Proteomes" id="UP000251889">
    <property type="component" value="Unassembled WGS sequence"/>
</dbReference>
<dbReference type="SUPFAM" id="SSF51735">
    <property type="entry name" value="NAD(P)-binding Rossmann-fold domains"/>
    <property type="match status" value="1"/>
</dbReference>
<dbReference type="InterPro" id="IPR036291">
    <property type="entry name" value="NAD(P)-bd_dom_sf"/>
</dbReference>
<keyword evidence="1" id="KW-0560">Oxidoreductase</keyword>
<dbReference type="Pfam" id="PF03435">
    <property type="entry name" value="Sacchrp_dh_NADP"/>
    <property type="match status" value="1"/>
</dbReference>
<dbReference type="PANTHER" id="PTHR11133">
    <property type="entry name" value="SACCHAROPINE DEHYDROGENASE"/>
    <property type="match status" value="1"/>
</dbReference>
<reference evidence="4 5" key="1">
    <citation type="submission" date="2018-06" db="EMBL/GenBank/DDBJ databases">
        <title>Chryseolinea flavus sp. nov., a member of the phylum Bacteroidetes isolated from soil.</title>
        <authorList>
            <person name="Li Y."/>
            <person name="Wang J."/>
        </authorList>
    </citation>
    <scope>NUCLEOTIDE SEQUENCE [LARGE SCALE GENOMIC DNA]</scope>
    <source>
        <strain evidence="4 5">SDU1-6</strain>
    </source>
</reference>
<evidence type="ECO:0000259" key="3">
    <source>
        <dbReference type="Pfam" id="PF16653"/>
    </source>
</evidence>
<dbReference type="InterPro" id="IPR032095">
    <property type="entry name" value="Sacchrp_dh-like_C"/>
</dbReference>